<keyword evidence="2" id="KW-1185">Reference proteome</keyword>
<organism evidence="2 3">
    <name type="scientific">Macrostomum lignano</name>
    <dbReference type="NCBI Taxonomy" id="282301"/>
    <lineage>
        <taxon>Eukaryota</taxon>
        <taxon>Metazoa</taxon>
        <taxon>Spiralia</taxon>
        <taxon>Lophotrochozoa</taxon>
        <taxon>Platyhelminthes</taxon>
        <taxon>Rhabditophora</taxon>
        <taxon>Macrostomorpha</taxon>
        <taxon>Macrostomida</taxon>
        <taxon>Macrostomidae</taxon>
        <taxon>Macrostomum</taxon>
    </lineage>
</organism>
<feature type="compositionally biased region" description="Basic and acidic residues" evidence="1">
    <location>
        <begin position="122"/>
        <end position="131"/>
    </location>
</feature>
<evidence type="ECO:0000313" key="2">
    <source>
        <dbReference type="Proteomes" id="UP000095280"/>
    </source>
</evidence>
<dbReference type="InterPro" id="IPR012677">
    <property type="entry name" value="Nucleotide-bd_a/b_plait_sf"/>
</dbReference>
<dbReference type="InterPro" id="IPR035979">
    <property type="entry name" value="RBD_domain_sf"/>
</dbReference>
<feature type="compositionally biased region" description="Low complexity" evidence="1">
    <location>
        <begin position="164"/>
        <end position="173"/>
    </location>
</feature>
<feature type="compositionally biased region" description="Basic residues" evidence="1">
    <location>
        <begin position="132"/>
        <end position="143"/>
    </location>
</feature>
<accession>A0A1I8F5L5</accession>
<feature type="compositionally biased region" description="Low complexity" evidence="1">
    <location>
        <begin position="106"/>
        <end position="121"/>
    </location>
</feature>
<protein>
    <submittedName>
        <fullName evidence="3">RRM domain-containing protein</fullName>
    </submittedName>
</protein>
<reference evidence="3" key="1">
    <citation type="submission" date="2016-11" db="UniProtKB">
        <authorList>
            <consortium name="WormBaseParasite"/>
        </authorList>
    </citation>
    <scope>IDENTIFICATION</scope>
</reference>
<feature type="region of interest" description="Disordered" evidence="1">
    <location>
        <begin position="31"/>
        <end position="50"/>
    </location>
</feature>
<dbReference type="SUPFAM" id="SSF54928">
    <property type="entry name" value="RNA-binding domain, RBD"/>
    <property type="match status" value="1"/>
</dbReference>
<dbReference type="AlphaFoldDB" id="A0A1I8F5L5"/>
<evidence type="ECO:0000313" key="3">
    <source>
        <dbReference type="WBParaSite" id="maker-unitig_20770-snap-gene-0.1-mRNA-1"/>
    </source>
</evidence>
<proteinExistence type="predicted"/>
<dbReference type="WBParaSite" id="maker-unitig_20770-snap-gene-0.1-mRNA-1">
    <property type="protein sequence ID" value="maker-unitig_20770-snap-gene-0.1-mRNA-1"/>
    <property type="gene ID" value="maker-unitig_20770-snap-gene-0.1"/>
</dbReference>
<dbReference type="Proteomes" id="UP000095280">
    <property type="component" value="Unplaced"/>
</dbReference>
<name>A0A1I8F5L5_9PLAT</name>
<dbReference type="GO" id="GO:0003676">
    <property type="term" value="F:nucleic acid binding"/>
    <property type="evidence" value="ECO:0007669"/>
    <property type="project" value="InterPro"/>
</dbReference>
<evidence type="ECO:0000256" key="1">
    <source>
        <dbReference type="SAM" id="MobiDB-lite"/>
    </source>
</evidence>
<sequence length="173" mass="18671">HRLNGQPAQPASHGPHATRLQNLCRRFAARRRRNAKSSGHFAPRPRPFCLGGPQTRPAFAFVEMEDPRDAKDAAAAWDGATICGCAPGVEMSTGQARGGRLGQSLTTAATTAASSATTPTPVRERPAAVEWRRRRAATGRRRSPSYSRSRSRSEAAVVRRRRVTAGSRSGSSR</sequence>
<dbReference type="Gene3D" id="3.30.70.330">
    <property type="match status" value="1"/>
</dbReference>
<feature type="region of interest" description="Disordered" evidence="1">
    <location>
        <begin position="90"/>
        <end position="173"/>
    </location>
</feature>